<sequence>MRPAPRLPGLVFERRRPELLRLRVTPLTPSPPSGSKSESASDPLGLNEPSESSDPSFGGLGPLTLLSGSVSYSSSEYPRLWILTAADRLGRPPGVAVAGGGLATPRACGEFATGWWRN</sequence>
<feature type="region of interest" description="Disordered" evidence="1">
    <location>
        <begin position="22"/>
        <end position="60"/>
    </location>
</feature>
<proteinExistence type="predicted"/>
<feature type="non-terminal residue" evidence="2">
    <location>
        <position position="118"/>
    </location>
</feature>
<evidence type="ECO:0000313" key="2">
    <source>
        <dbReference type="EMBL" id="JAA80709.1"/>
    </source>
</evidence>
<feature type="compositionally biased region" description="Low complexity" evidence="1">
    <location>
        <begin position="22"/>
        <end position="43"/>
    </location>
</feature>
<name>S4NUF6_9NEOP</name>
<dbReference type="EMBL" id="GAIX01011851">
    <property type="protein sequence ID" value="JAA80709.1"/>
    <property type="molecule type" value="Transcribed_RNA"/>
</dbReference>
<accession>S4NUF6</accession>
<organism evidence="2">
    <name type="scientific">Pararge aegeria</name>
    <name type="common">speckled wood butterfly</name>
    <dbReference type="NCBI Taxonomy" id="116150"/>
    <lineage>
        <taxon>Eukaryota</taxon>
        <taxon>Metazoa</taxon>
        <taxon>Ecdysozoa</taxon>
        <taxon>Arthropoda</taxon>
        <taxon>Hexapoda</taxon>
        <taxon>Insecta</taxon>
        <taxon>Pterygota</taxon>
        <taxon>Neoptera</taxon>
        <taxon>Endopterygota</taxon>
        <taxon>Lepidoptera</taxon>
        <taxon>Glossata</taxon>
        <taxon>Ditrysia</taxon>
        <taxon>Papilionoidea</taxon>
        <taxon>Nymphalidae</taxon>
        <taxon>Satyrinae</taxon>
        <taxon>Satyrini</taxon>
        <taxon>Parargina</taxon>
        <taxon>Pararge</taxon>
    </lineage>
</organism>
<evidence type="ECO:0000256" key="1">
    <source>
        <dbReference type="SAM" id="MobiDB-lite"/>
    </source>
</evidence>
<reference evidence="2" key="1">
    <citation type="journal article" date="2013" name="BMC Genomics">
        <title>Unscrambling butterfly oogenesis.</title>
        <authorList>
            <person name="Carter J.M."/>
            <person name="Baker S.C."/>
            <person name="Pink R."/>
            <person name="Carter D.R."/>
            <person name="Collins A."/>
            <person name="Tomlin J."/>
            <person name="Gibbs M."/>
            <person name="Breuker C.J."/>
        </authorList>
    </citation>
    <scope>NUCLEOTIDE SEQUENCE</scope>
    <source>
        <tissue evidence="2">Ovary</tissue>
    </source>
</reference>
<dbReference type="AlphaFoldDB" id="S4NUF6"/>
<reference evidence="2" key="2">
    <citation type="submission" date="2013-05" db="EMBL/GenBank/DDBJ databases">
        <authorList>
            <person name="Carter J.-M."/>
            <person name="Baker S.C."/>
            <person name="Pink R."/>
            <person name="Carter D.R.F."/>
            <person name="Collins A."/>
            <person name="Tomlin J."/>
            <person name="Gibbs M."/>
            <person name="Breuker C.J."/>
        </authorList>
    </citation>
    <scope>NUCLEOTIDE SEQUENCE</scope>
    <source>
        <tissue evidence="2">Ovary</tissue>
    </source>
</reference>
<protein>
    <submittedName>
        <fullName evidence="2">Uncharacterized protein</fullName>
    </submittedName>
</protein>